<evidence type="ECO:0000313" key="1">
    <source>
        <dbReference type="EMBL" id="PIO53599.1"/>
    </source>
</evidence>
<dbReference type="AlphaFoldDB" id="A0A2G9T6K0"/>
<proteinExistence type="predicted"/>
<evidence type="ECO:0000313" key="2">
    <source>
        <dbReference type="Proteomes" id="UP000230423"/>
    </source>
</evidence>
<reference evidence="1 2" key="1">
    <citation type="submission" date="2015-09" db="EMBL/GenBank/DDBJ databases">
        <title>Draft genome of the parasitic nematode Teladorsagia circumcincta isolate WARC Sus (inbred).</title>
        <authorList>
            <person name="Mitreva M."/>
        </authorList>
    </citation>
    <scope>NUCLEOTIDE SEQUENCE [LARGE SCALE GENOMIC DNA]</scope>
    <source>
        <strain evidence="1 2">S</strain>
    </source>
</reference>
<sequence>MRTVREKSNLKVLNQNHLISEFWELMAGESD</sequence>
<accession>A0A2G9T6K0</accession>
<dbReference type="EMBL" id="KZ409957">
    <property type="protein sequence ID" value="PIO53599.1"/>
    <property type="molecule type" value="Genomic_DNA"/>
</dbReference>
<keyword evidence="2" id="KW-1185">Reference proteome</keyword>
<dbReference type="Proteomes" id="UP000230423">
    <property type="component" value="Unassembled WGS sequence"/>
</dbReference>
<name>A0A2G9T6K0_TELCI</name>
<organism evidence="1 2">
    <name type="scientific">Teladorsagia circumcincta</name>
    <name type="common">Brown stomach worm</name>
    <name type="synonym">Ostertagia circumcincta</name>
    <dbReference type="NCBI Taxonomy" id="45464"/>
    <lineage>
        <taxon>Eukaryota</taxon>
        <taxon>Metazoa</taxon>
        <taxon>Ecdysozoa</taxon>
        <taxon>Nematoda</taxon>
        <taxon>Chromadorea</taxon>
        <taxon>Rhabditida</taxon>
        <taxon>Rhabditina</taxon>
        <taxon>Rhabditomorpha</taxon>
        <taxon>Strongyloidea</taxon>
        <taxon>Trichostrongylidae</taxon>
        <taxon>Teladorsagia</taxon>
    </lineage>
</organism>
<protein>
    <submittedName>
        <fullName evidence="1">Uncharacterized protein</fullName>
    </submittedName>
</protein>
<gene>
    <name evidence="1" type="ORF">TELCIR_25060</name>
</gene>